<evidence type="ECO:0008006" key="8">
    <source>
        <dbReference type="Google" id="ProtNLM"/>
    </source>
</evidence>
<dbReference type="PANTHER" id="PTHR43761:SF1">
    <property type="entry name" value="D-ISOMER SPECIFIC 2-HYDROXYACID DEHYDROGENASE CATALYTIC DOMAIN-CONTAINING PROTEIN-RELATED"/>
    <property type="match status" value="1"/>
</dbReference>
<feature type="domain" description="D-isomer specific 2-hydroxyacid dehydrogenase NAD-binding" evidence="5">
    <location>
        <begin position="293"/>
        <end position="469"/>
    </location>
</feature>
<dbReference type="SUPFAM" id="SSF52283">
    <property type="entry name" value="Formate/glycerate dehydrogenase catalytic domain-like"/>
    <property type="match status" value="1"/>
</dbReference>
<protein>
    <recommendedName>
        <fullName evidence="8">C-terminal binding protein</fullName>
    </recommendedName>
</protein>
<dbReference type="CDD" id="cd05299">
    <property type="entry name" value="CtBP_dh"/>
    <property type="match status" value="1"/>
</dbReference>
<keyword evidence="7" id="KW-1185">Reference proteome</keyword>
<dbReference type="SUPFAM" id="SSF51735">
    <property type="entry name" value="NAD(P)-binding Rossmann-fold domains"/>
    <property type="match status" value="1"/>
</dbReference>
<reference evidence="6 7" key="1">
    <citation type="submission" date="2018-07" db="EMBL/GenBank/DDBJ databases">
        <title>Genome sequences of Haloplanus sp. CBA1113.</title>
        <authorList>
            <person name="Kim Y.B."/>
            <person name="Roh S.W."/>
        </authorList>
    </citation>
    <scope>NUCLEOTIDE SEQUENCE [LARGE SCALE GENOMIC DNA]</scope>
    <source>
        <strain evidence="6 7">CBA1113</strain>
    </source>
</reference>
<dbReference type="Pfam" id="PF02826">
    <property type="entry name" value="2-Hacid_dh_C"/>
    <property type="match status" value="1"/>
</dbReference>
<proteinExistence type="inferred from homology"/>
<dbReference type="AlphaFoldDB" id="A0A345DZJ2"/>
<sequence>MASLQMDILVPLVEEFGGRLQIGDFDCVPYRAVVSRESALHRPRSPAQPGALRFLDEFVRFPLDSVRISTLEFESLGRMQVRPAPFDIALIECDTRPPEQTPTTSNPLRGGVALDLTRGRLEFGSKRNQLGFEPTASPPVSGPAPDHTCPNSYFSYRSGLLSVSAGTTVPSEPFTTHSPVPATMAHTVVFTDHTFGDLDIEREVLAEVDAELIDAEARDESLETILADADPDGIIAMYADVDADLLDSIPNCRVVSRTGIGFDTVDLDAATERGVYVTNVPDYCIPEVSDHTIALLLALARKVVDYNDRVRAGEWDVTAGRTMRRLDGSTLGLIAYGDIARAVGEKAAALGMDVIANDPYVDPDDVPDSVTLVDDRAELLAESDAVSIHAPLTPATEGLIGADELARMKETAFLLNTARGGIIDEDALADAIRVGEIAGAGLDVLAEEPPDEDSPLLGLDDVILTPHAAYNSAESVVELREKAARNVAAALAGEVPPYVVNEAVLD</sequence>
<dbReference type="InterPro" id="IPR006139">
    <property type="entry name" value="D-isomer_2_OHA_DH_cat_dom"/>
</dbReference>
<evidence type="ECO:0000259" key="4">
    <source>
        <dbReference type="Pfam" id="PF00389"/>
    </source>
</evidence>
<accession>A0A345DZJ2</accession>
<feature type="domain" description="D-isomer specific 2-hydroxyacid dehydrogenase catalytic" evidence="4">
    <location>
        <begin position="202"/>
        <end position="501"/>
    </location>
</feature>
<dbReference type="Gene3D" id="3.40.50.720">
    <property type="entry name" value="NAD(P)-binding Rossmann-like Domain"/>
    <property type="match status" value="2"/>
</dbReference>
<dbReference type="EMBL" id="CP031150">
    <property type="protein sequence ID" value="AXG05364.1"/>
    <property type="molecule type" value="Genomic_DNA"/>
</dbReference>
<dbReference type="InterPro" id="IPR043322">
    <property type="entry name" value="CtBP"/>
</dbReference>
<dbReference type="FunFam" id="3.40.50.720:FF:000203">
    <property type="entry name" value="D-3-phosphoglycerate dehydrogenase (SerA)"/>
    <property type="match status" value="1"/>
</dbReference>
<dbReference type="GO" id="GO:0016616">
    <property type="term" value="F:oxidoreductase activity, acting on the CH-OH group of donors, NAD or NADP as acceptor"/>
    <property type="evidence" value="ECO:0007669"/>
    <property type="project" value="InterPro"/>
</dbReference>
<evidence type="ECO:0000313" key="7">
    <source>
        <dbReference type="Proteomes" id="UP000253273"/>
    </source>
</evidence>
<dbReference type="InterPro" id="IPR029753">
    <property type="entry name" value="D-isomer_DH_CS"/>
</dbReference>
<dbReference type="PANTHER" id="PTHR43761">
    <property type="entry name" value="D-ISOMER SPECIFIC 2-HYDROXYACID DEHYDROGENASE FAMILY PROTEIN (AFU_ORTHOLOGUE AFUA_1G13630)"/>
    <property type="match status" value="1"/>
</dbReference>
<keyword evidence="3" id="KW-0520">NAD</keyword>
<dbReference type="Pfam" id="PF00389">
    <property type="entry name" value="2-Hacid_dh"/>
    <property type="match status" value="1"/>
</dbReference>
<name>A0A345DZJ2_9EURY</name>
<gene>
    <name evidence="6" type="ORF">DU500_02355</name>
</gene>
<dbReference type="GO" id="GO:0051287">
    <property type="term" value="F:NAD binding"/>
    <property type="evidence" value="ECO:0007669"/>
    <property type="project" value="InterPro"/>
</dbReference>
<evidence type="ECO:0000256" key="1">
    <source>
        <dbReference type="ARBA" id="ARBA00005854"/>
    </source>
</evidence>
<evidence type="ECO:0000259" key="5">
    <source>
        <dbReference type="Pfam" id="PF02826"/>
    </source>
</evidence>
<evidence type="ECO:0000256" key="3">
    <source>
        <dbReference type="ARBA" id="ARBA00023027"/>
    </source>
</evidence>
<dbReference type="GO" id="GO:0003714">
    <property type="term" value="F:transcription corepressor activity"/>
    <property type="evidence" value="ECO:0007669"/>
    <property type="project" value="InterPro"/>
</dbReference>
<dbReference type="InterPro" id="IPR006140">
    <property type="entry name" value="D-isomer_DH_NAD-bd"/>
</dbReference>
<comment type="similarity">
    <text evidence="1">Belongs to the D-isomer specific 2-hydroxyacid dehydrogenase family.</text>
</comment>
<evidence type="ECO:0000313" key="6">
    <source>
        <dbReference type="EMBL" id="AXG05364.1"/>
    </source>
</evidence>
<dbReference type="PROSITE" id="PS00671">
    <property type="entry name" value="D_2_HYDROXYACID_DH_3"/>
    <property type="match status" value="1"/>
</dbReference>
<dbReference type="KEGG" id="haj:DU500_02355"/>
<dbReference type="InterPro" id="IPR036291">
    <property type="entry name" value="NAD(P)-bd_dom_sf"/>
</dbReference>
<dbReference type="PROSITE" id="PS00670">
    <property type="entry name" value="D_2_HYDROXYACID_DH_2"/>
    <property type="match status" value="1"/>
</dbReference>
<evidence type="ECO:0000256" key="2">
    <source>
        <dbReference type="ARBA" id="ARBA00023002"/>
    </source>
</evidence>
<organism evidence="6 7">
    <name type="scientific">Haloplanus rubicundus</name>
    <dbReference type="NCBI Taxonomy" id="1547898"/>
    <lineage>
        <taxon>Archaea</taxon>
        <taxon>Methanobacteriati</taxon>
        <taxon>Methanobacteriota</taxon>
        <taxon>Stenosarchaea group</taxon>
        <taxon>Halobacteria</taxon>
        <taxon>Halobacteriales</taxon>
        <taxon>Haloferacaceae</taxon>
        <taxon>Haloplanus</taxon>
    </lineage>
</organism>
<keyword evidence="2" id="KW-0560">Oxidoreductase</keyword>
<dbReference type="InterPro" id="IPR050418">
    <property type="entry name" value="D-iso_2-hydroxyacid_DH_PdxB"/>
</dbReference>
<dbReference type="Proteomes" id="UP000253273">
    <property type="component" value="Chromosome"/>
</dbReference>